<name>A0ABN3J0J7_9ACTN</name>
<dbReference type="Proteomes" id="UP001501231">
    <property type="component" value="Unassembled WGS sequence"/>
</dbReference>
<reference evidence="4" key="1">
    <citation type="journal article" date="2019" name="Int. J. Syst. Evol. Microbiol.">
        <title>The Global Catalogue of Microorganisms (GCM) 10K type strain sequencing project: providing services to taxonomists for standard genome sequencing and annotation.</title>
        <authorList>
            <consortium name="The Broad Institute Genomics Platform"/>
            <consortium name="The Broad Institute Genome Sequencing Center for Infectious Disease"/>
            <person name="Wu L."/>
            <person name="Ma J."/>
        </authorList>
    </citation>
    <scope>NUCLEOTIDE SEQUENCE [LARGE SCALE GENOMIC DNA]</scope>
    <source>
        <strain evidence="4">JCM 3325</strain>
    </source>
</reference>
<dbReference type="SUPFAM" id="SSF54593">
    <property type="entry name" value="Glyoxalase/Bleomycin resistance protein/Dihydroxybiphenyl dioxygenase"/>
    <property type="match status" value="3"/>
</dbReference>
<sequence length="443" mass="48037">MTDPLKALRTPITPADPDPIFAARLRERLRRALLGPTGTTTGDSMSFTSTGTSSAPTSAADQTEAEARVHSLTPYLCVDDGPRALEWYARVFDARPRREPVMMEDGRVGHAELAIGDSVLMLADEWPELELLGPKTRGGPSQSIYLTVPDVDTVVGRAVAEGAELTRPVADQPYGRNGVIIDPFGHRWMINSPPAPPTGPRHGDIAYASLRLPEVDQATAFYGSVLEWHFATESTDQGRQRQVEGLPHQRIGLWGGQDHRTLFLCFAVDDVHQAVERIRSAGGEAEEPHEAPYGQVSMCTDDQGMIFAVYEDPDKAPAASARPPVPPLRASAGEISYVTLEVPDSARARAFFGTVLDWRFIPGRVPDGWSVQIDQGEVHPMTGMHGGHDRPTVVPVYAVDDIDAAVSRVRAAGGTASDPERRPYGTLAECVDNQGSRFYLGGD</sequence>
<dbReference type="InterPro" id="IPR004360">
    <property type="entry name" value="Glyas_Fos-R_dOase_dom"/>
</dbReference>
<dbReference type="InterPro" id="IPR029068">
    <property type="entry name" value="Glyas_Bleomycin-R_OHBP_Dase"/>
</dbReference>
<dbReference type="EMBL" id="BAAARW010000011">
    <property type="protein sequence ID" value="GAA2417759.1"/>
    <property type="molecule type" value="Genomic_DNA"/>
</dbReference>
<dbReference type="InterPro" id="IPR037523">
    <property type="entry name" value="VOC_core"/>
</dbReference>
<feature type="domain" description="VOC" evidence="2">
    <location>
        <begin position="68"/>
        <end position="193"/>
    </location>
</feature>
<gene>
    <name evidence="3" type="ORF">GCM10010191_30530</name>
</gene>
<dbReference type="CDD" id="cd07246">
    <property type="entry name" value="VOC_like"/>
    <property type="match status" value="1"/>
</dbReference>
<dbReference type="RefSeq" id="WP_344589585.1">
    <property type="nucleotide sequence ID" value="NZ_BAAARW010000011.1"/>
</dbReference>
<dbReference type="Gene3D" id="3.30.720.120">
    <property type="match status" value="1"/>
</dbReference>
<proteinExistence type="predicted"/>
<dbReference type="Gene3D" id="3.10.180.10">
    <property type="entry name" value="2,3-Dihydroxybiphenyl 1,2-Dioxygenase, domain 1"/>
    <property type="match status" value="2"/>
</dbReference>
<evidence type="ECO:0000313" key="3">
    <source>
        <dbReference type="EMBL" id="GAA2417759.1"/>
    </source>
</evidence>
<accession>A0ABN3J0J7</accession>
<organism evidence="3 4">
    <name type="scientific">Actinomadura vinacea</name>
    <dbReference type="NCBI Taxonomy" id="115336"/>
    <lineage>
        <taxon>Bacteria</taxon>
        <taxon>Bacillati</taxon>
        <taxon>Actinomycetota</taxon>
        <taxon>Actinomycetes</taxon>
        <taxon>Streptosporangiales</taxon>
        <taxon>Thermomonosporaceae</taxon>
        <taxon>Actinomadura</taxon>
    </lineage>
</organism>
<protein>
    <submittedName>
        <fullName evidence="3">VOC family protein</fullName>
    </submittedName>
</protein>
<feature type="compositionally biased region" description="Polar residues" evidence="1">
    <location>
        <begin position="37"/>
        <end position="47"/>
    </location>
</feature>
<dbReference type="Pfam" id="PF00903">
    <property type="entry name" value="Glyoxalase"/>
    <property type="match status" value="2"/>
</dbReference>
<evidence type="ECO:0000259" key="2">
    <source>
        <dbReference type="PROSITE" id="PS51819"/>
    </source>
</evidence>
<dbReference type="Gene3D" id="3.30.720.110">
    <property type="match status" value="1"/>
</dbReference>
<dbReference type="InterPro" id="IPR052164">
    <property type="entry name" value="Anthracycline_SecMetBiosynth"/>
</dbReference>
<feature type="region of interest" description="Disordered" evidence="1">
    <location>
        <begin position="34"/>
        <end position="60"/>
    </location>
</feature>
<dbReference type="PROSITE" id="PS51819">
    <property type="entry name" value="VOC"/>
    <property type="match status" value="3"/>
</dbReference>
<feature type="domain" description="VOC" evidence="2">
    <location>
        <begin position="204"/>
        <end position="312"/>
    </location>
</feature>
<feature type="domain" description="VOC" evidence="2">
    <location>
        <begin position="334"/>
        <end position="443"/>
    </location>
</feature>
<dbReference type="PANTHER" id="PTHR33993">
    <property type="entry name" value="GLYOXALASE-RELATED"/>
    <property type="match status" value="1"/>
</dbReference>
<evidence type="ECO:0000313" key="4">
    <source>
        <dbReference type="Proteomes" id="UP001501231"/>
    </source>
</evidence>
<evidence type="ECO:0000256" key="1">
    <source>
        <dbReference type="SAM" id="MobiDB-lite"/>
    </source>
</evidence>
<keyword evidence="4" id="KW-1185">Reference proteome</keyword>
<feature type="compositionally biased region" description="Low complexity" evidence="1">
    <location>
        <begin position="48"/>
        <end position="60"/>
    </location>
</feature>
<dbReference type="PANTHER" id="PTHR33993:SF14">
    <property type="entry name" value="GB|AAF24581.1"/>
    <property type="match status" value="1"/>
</dbReference>
<comment type="caution">
    <text evidence="3">The sequence shown here is derived from an EMBL/GenBank/DDBJ whole genome shotgun (WGS) entry which is preliminary data.</text>
</comment>